<dbReference type="AlphaFoldDB" id="A0A4P9WB40"/>
<dbReference type="InterPro" id="IPR036514">
    <property type="entry name" value="SGNH_hydro_sf"/>
</dbReference>
<dbReference type="GO" id="GO:0004620">
    <property type="term" value="F:phospholipase activity"/>
    <property type="evidence" value="ECO:0007669"/>
    <property type="project" value="InterPro"/>
</dbReference>
<dbReference type="GO" id="GO:0006644">
    <property type="term" value="P:phospholipid metabolic process"/>
    <property type="evidence" value="ECO:0007669"/>
    <property type="project" value="TreeGrafter"/>
</dbReference>
<dbReference type="SUPFAM" id="SSF52266">
    <property type="entry name" value="SGNH hydrolase"/>
    <property type="match status" value="1"/>
</dbReference>
<reference evidence="2" key="1">
    <citation type="journal article" date="2018" name="Nat. Microbiol.">
        <title>Leveraging single-cell genomics to expand the fungal tree of life.</title>
        <authorList>
            <person name="Ahrendt S.R."/>
            <person name="Quandt C.A."/>
            <person name="Ciobanu D."/>
            <person name="Clum A."/>
            <person name="Salamov A."/>
            <person name="Andreopoulos B."/>
            <person name="Cheng J.F."/>
            <person name="Woyke T."/>
            <person name="Pelin A."/>
            <person name="Henrissat B."/>
            <person name="Reynolds N.K."/>
            <person name="Benny G.L."/>
            <person name="Smith M.E."/>
            <person name="James T.Y."/>
            <person name="Grigoriev I.V."/>
        </authorList>
    </citation>
    <scope>NUCLEOTIDE SEQUENCE [LARGE SCALE GENOMIC DNA]</scope>
</reference>
<evidence type="ECO:0008006" key="3">
    <source>
        <dbReference type="Google" id="ProtNLM"/>
    </source>
</evidence>
<dbReference type="PANTHER" id="PTHR21325">
    <property type="entry name" value="PHOSPHOLIPASE B, PLB1"/>
    <property type="match status" value="1"/>
</dbReference>
<organism evidence="1 2">
    <name type="scientific">Blyttiomyces helicus</name>
    <dbReference type="NCBI Taxonomy" id="388810"/>
    <lineage>
        <taxon>Eukaryota</taxon>
        <taxon>Fungi</taxon>
        <taxon>Fungi incertae sedis</taxon>
        <taxon>Chytridiomycota</taxon>
        <taxon>Chytridiomycota incertae sedis</taxon>
        <taxon>Chytridiomycetes</taxon>
        <taxon>Chytridiomycetes incertae sedis</taxon>
        <taxon>Blyttiomyces</taxon>
    </lineage>
</organism>
<evidence type="ECO:0000313" key="2">
    <source>
        <dbReference type="Proteomes" id="UP000269721"/>
    </source>
</evidence>
<gene>
    <name evidence="1" type="ORF">BDK51DRAFT_33051</name>
</gene>
<proteinExistence type="predicted"/>
<evidence type="ECO:0000313" key="1">
    <source>
        <dbReference type="EMBL" id="RKO88120.1"/>
    </source>
</evidence>
<sequence>MLVGANDACLSCLSVGSLTHLSNSAFEAHIRQVIESLRTQIPRLVVHIGTLFHVSGVYTLTADEPECKAIRDLGITRVECTCALAGGNTFIGGANRNSMDAATDGWNGVLNNIAADYAVGMHDDFAVLVDQGTGGIDISTFPRDFISTVDCFHPSVKAHAVLAKNIWNNLFVPAEEKSDAYSPATTFGIYCPTESDRIRF</sequence>
<protein>
    <recommendedName>
        <fullName evidence="3">SGNH hydrolase-type esterase domain-containing protein</fullName>
    </recommendedName>
</protein>
<keyword evidence="2" id="KW-1185">Reference proteome</keyword>
<dbReference type="Pfam" id="PF00657">
    <property type="entry name" value="Lipase_GDSL"/>
    <property type="match status" value="1"/>
</dbReference>
<dbReference type="PANTHER" id="PTHR21325:SF31">
    <property type="entry name" value="GH22081P-RELATED"/>
    <property type="match status" value="1"/>
</dbReference>
<dbReference type="Gene3D" id="3.40.50.1110">
    <property type="entry name" value="SGNH hydrolase"/>
    <property type="match status" value="1"/>
</dbReference>
<accession>A0A4P9WB40</accession>
<dbReference type="EMBL" id="KZ996932">
    <property type="protein sequence ID" value="RKO88120.1"/>
    <property type="molecule type" value="Genomic_DNA"/>
</dbReference>
<dbReference type="InterPro" id="IPR038885">
    <property type="entry name" value="PLB1"/>
</dbReference>
<dbReference type="Proteomes" id="UP000269721">
    <property type="component" value="Unassembled WGS sequence"/>
</dbReference>
<name>A0A4P9WB40_9FUNG</name>
<dbReference type="InterPro" id="IPR001087">
    <property type="entry name" value="GDSL"/>
</dbReference>
<dbReference type="OrthoDB" id="10265800at2759"/>